<dbReference type="SUPFAM" id="SSF56112">
    <property type="entry name" value="Protein kinase-like (PK-like)"/>
    <property type="match status" value="1"/>
</dbReference>
<evidence type="ECO:0000256" key="2">
    <source>
        <dbReference type="ARBA" id="ARBA00006234"/>
    </source>
</evidence>
<evidence type="ECO:0000256" key="3">
    <source>
        <dbReference type="ARBA" id="ARBA00022527"/>
    </source>
</evidence>
<dbReference type="FunFam" id="1.10.510.10:FF:000064">
    <property type="entry name" value="BR serine/threonine-protein kinase 2"/>
    <property type="match status" value="1"/>
</dbReference>
<dbReference type="Pfam" id="PF00069">
    <property type="entry name" value="Pkinase"/>
    <property type="match status" value="1"/>
</dbReference>
<dbReference type="CDD" id="cd14081">
    <property type="entry name" value="STKc_BRSK1_2"/>
    <property type="match status" value="1"/>
</dbReference>
<dbReference type="PANTHER" id="PTHR24346:SF108">
    <property type="entry name" value="BR SERINE_THREONINE KINASE 1"/>
    <property type="match status" value="1"/>
</dbReference>
<comment type="catalytic activity">
    <reaction evidence="12">
        <text>L-seryl-[tau protein] + ATP = O-phospho-L-seryl-[tau protein] + ADP + H(+)</text>
        <dbReference type="Rhea" id="RHEA:12801"/>
        <dbReference type="Rhea" id="RHEA-COMP:13701"/>
        <dbReference type="Rhea" id="RHEA-COMP:13702"/>
        <dbReference type="ChEBI" id="CHEBI:15378"/>
        <dbReference type="ChEBI" id="CHEBI:29999"/>
        <dbReference type="ChEBI" id="CHEBI:30616"/>
        <dbReference type="ChEBI" id="CHEBI:83421"/>
        <dbReference type="ChEBI" id="CHEBI:456216"/>
        <dbReference type="EC" id="2.7.11.26"/>
    </reaction>
</comment>
<evidence type="ECO:0000313" key="18">
    <source>
        <dbReference type="Ensembl" id="ENSAMXP00005005572.1"/>
    </source>
</evidence>
<keyword evidence="4" id="KW-0808">Transferase</keyword>
<evidence type="ECO:0000259" key="17">
    <source>
        <dbReference type="PROSITE" id="PS50011"/>
    </source>
</evidence>
<evidence type="ECO:0000256" key="4">
    <source>
        <dbReference type="ARBA" id="ARBA00022679"/>
    </source>
</evidence>
<proteinExistence type="inferred from homology"/>
<evidence type="ECO:0000256" key="6">
    <source>
        <dbReference type="ARBA" id="ARBA00022741"/>
    </source>
</evidence>
<dbReference type="GO" id="GO:0035556">
    <property type="term" value="P:intracellular signal transduction"/>
    <property type="evidence" value="ECO:0007669"/>
    <property type="project" value="TreeGrafter"/>
</dbReference>
<dbReference type="InterPro" id="IPR008271">
    <property type="entry name" value="Ser/Thr_kinase_AS"/>
</dbReference>
<dbReference type="PROSITE" id="PS00108">
    <property type="entry name" value="PROTEIN_KINASE_ST"/>
    <property type="match status" value="1"/>
</dbReference>
<dbReference type="InterPro" id="IPR000719">
    <property type="entry name" value="Prot_kinase_dom"/>
</dbReference>
<keyword evidence="7" id="KW-0418">Kinase</keyword>
<name>A0A8B9GY43_ASTMX</name>
<evidence type="ECO:0000256" key="5">
    <source>
        <dbReference type="ARBA" id="ARBA00022723"/>
    </source>
</evidence>
<comment type="catalytic activity">
    <reaction evidence="14">
        <text>L-threonyl-[tau protein] + ATP = O-phospho-L-threonyl-[tau protein] + ADP + H(+)</text>
        <dbReference type="Rhea" id="RHEA:53904"/>
        <dbReference type="Rhea" id="RHEA-COMP:13703"/>
        <dbReference type="Rhea" id="RHEA-COMP:13704"/>
        <dbReference type="ChEBI" id="CHEBI:15378"/>
        <dbReference type="ChEBI" id="CHEBI:30013"/>
        <dbReference type="ChEBI" id="CHEBI:30616"/>
        <dbReference type="ChEBI" id="CHEBI:61977"/>
        <dbReference type="ChEBI" id="CHEBI:456216"/>
        <dbReference type="EC" id="2.7.11.26"/>
    </reaction>
</comment>
<evidence type="ECO:0000256" key="11">
    <source>
        <dbReference type="ARBA" id="ARBA00047899"/>
    </source>
</evidence>
<dbReference type="PANTHER" id="PTHR24346">
    <property type="entry name" value="MAP/MICROTUBULE AFFINITY-REGULATING KINASE"/>
    <property type="match status" value="1"/>
</dbReference>
<protein>
    <submittedName>
        <fullName evidence="18">BR serine/threonine kinase 2</fullName>
    </submittedName>
</protein>
<dbReference type="Gene3D" id="1.10.510.10">
    <property type="entry name" value="Transferase(Phosphotransferase) domain 1"/>
    <property type="match status" value="1"/>
</dbReference>
<dbReference type="PROSITE" id="PS50011">
    <property type="entry name" value="PROTEIN_KINASE_DOM"/>
    <property type="match status" value="1"/>
</dbReference>
<dbReference type="GO" id="GO:0005737">
    <property type="term" value="C:cytoplasm"/>
    <property type="evidence" value="ECO:0007669"/>
    <property type="project" value="TreeGrafter"/>
</dbReference>
<feature type="compositionally biased region" description="Pro residues" evidence="16">
    <location>
        <begin position="446"/>
        <end position="460"/>
    </location>
</feature>
<dbReference type="FunFam" id="3.30.200.20:FF:000003">
    <property type="entry name" value="Non-specific serine/threonine protein kinase"/>
    <property type="match status" value="1"/>
</dbReference>
<dbReference type="SMART" id="SM00220">
    <property type="entry name" value="S_TKc"/>
    <property type="match status" value="1"/>
</dbReference>
<evidence type="ECO:0000256" key="15">
    <source>
        <dbReference type="PROSITE-ProRule" id="PRU10141"/>
    </source>
</evidence>
<dbReference type="CDD" id="cd14340">
    <property type="entry name" value="UBA_BRSK"/>
    <property type="match status" value="1"/>
</dbReference>
<evidence type="ECO:0000256" key="1">
    <source>
        <dbReference type="ARBA" id="ARBA00001946"/>
    </source>
</evidence>
<dbReference type="InterPro" id="IPR011009">
    <property type="entry name" value="Kinase-like_dom_sf"/>
</dbReference>
<accession>A0A8B9GY43</accession>
<dbReference type="Pfam" id="PF21115">
    <property type="entry name" value="UBA_BRSK"/>
    <property type="match status" value="1"/>
</dbReference>
<evidence type="ECO:0000256" key="7">
    <source>
        <dbReference type="ARBA" id="ARBA00022777"/>
    </source>
</evidence>
<dbReference type="InterPro" id="IPR048622">
    <property type="entry name" value="BRSK1_2-like_UBA"/>
</dbReference>
<dbReference type="Pfam" id="PF21122">
    <property type="entry name" value="KA1_BRSK"/>
    <property type="match status" value="1"/>
</dbReference>
<dbReference type="AlphaFoldDB" id="A0A8B9GY43"/>
<feature type="region of interest" description="Disordered" evidence="16">
    <location>
        <begin position="343"/>
        <end position="396"/>
    </location>
</feature>
<evidence type="ECO:0000256" key="13">
    <source>
        <dbReference type="ARBA" id="ARBA00048679"/>
    </source>
</evidence>
<feature type="compositionally biased region" description="Basic and acidic residues" evidence="16">
    <location>
        <begin position="343"/>
        <end position="364"/>
    </location>
</feature>
<keyword evidence="6 15" id="KW-0547">Nucleotide-binding</keyword>
<keyword evidence="10" id="KW-0524">Neurogenesis</keyword>
<comment type="catalytic activity">
    <reaction evidence="11">
        <text>L-threonyl-[protein] + ATP = O-phospho-L-threonyl-[protein] + ADP + H(+)</text>
        <dbReference type="Rhea" id="RHEA:46608"/>
        <dbReference type="Rhea" id="RHEA-COMP:11060"/>
        <dbReference type="Rhea" id="RHEA-COMP:11605"/>
        <dbReference type="ChEBI" id="CHEBI:15378"/>
        <dbReference type="ChEBI" id="CHEBI:30013"/>
        <dbReference type="ChEBI" id="CHEBI:30616"/>
        <dbReference type="ChEBI" id="CHEBI:61977"/>
        <dbReference type="ChEBI" id="CHEBI:456216"/>
        <dbReference type="EC" id="2.7.11.1"/>
    </reaction>
</comment>
<organism evidence="18 19">
    <name type="scientific">Astyanax mexicanus</name>
    <name type="common">Blind cave fish</name>
    <name type="synonym">Astyanax fasciatus mexicanus</name>
    <dbReference type="NCBI Taxonomy" id="7994"/>
    <lineage>
        <taxon>Eukaryota</taxon>
        <taxon>Metazoa</taxon>
        <taxon>Chordata</taxon>
        <taxon>Craniata</taxon>
        <taxon>Vertebrata</taxon>
        <taxon>Euteleostomi</taxon>
        <taxon>Actinopterygii</taxon>
        <taxon>Neopterygii</taxon>
        <taxon>Teleostei</taxon>
        <taxon>Ostariophysi</taxon>
        <taxon>Characiformes</taxon>
        <taxon>Characoidei</taxon>
        <taxon>Acestrorhamphidae</taxon>
        <taxon>Acestrorhamphinae</taxon>
        <taxon>Astyanax</taxon>
    </lineage>
</organism>
<keyword evidence="3" id="KW-0723">Serine/threonine-protein kinase</keyword>
<evidence type="ECO:0000256" key="8">
    <source>
        <dbReference type="ARBA" id="ARBA00022840"/>
    </source>
</evidence>
<comment type="catalytic activity">
    <reaction evidence="13">
        <text>L-seryl-[protein] + ATP = O-phospho-L-seryl-[protein] + ADP + H(+)</text>
        <dbReference type="Rhea" id="RHEA:17989"/>
        <dbReference type="Rhea" id="RHEA-COMP:9863"/>
        <dbReference type="Rhea" id="RHEA-COMP:11604"/>
        <dbReference type="ChEBI" id="CHEBI:15378"/>
        <dbReference type="ChEBI" id="CHEBI:29999"/>
        <dbReference type="ChEBI" id="CHEBI:30616"/>
        <dbReference type="ChEBI" id="CHEBI:83421"/>
        <dbReference type="ChEBI" id="CHEBI:456216"/>
        <dbReference type="EC" id="2.7.11.1"/>
    </reaction>
</comment>
<comment type="cofactor">
    <cofactor evidence="1">
        <name>Mg(2+)</name>
        <dbReference type="ChEBI" id="CHEBI:18420"/>
    </cofactor>
</comment>
<evidence type="ECO:0000256" key="9">
    <source>
        <dbReference type="ARBA" id="ARBA00022842"/>
    </source>
</evidence>
<evidence type="ECO:0000256" key="16">
    <source>
        <dbReference type="SAM" id="MobiDB-lite"/>
    </source>
</evidence>
<keyword evidence="8 15" id="KW-0067">ATP-binding</keyword>
<dbReference type="Proteomes" id="UP000694621">
    <property type="component" value="Unplaced"/>
</dbReference>
<evidence type="ECO:0000313" key="19">
    <source>
        <dbReference type="Proteomes" id="UP000694621"/>
    </source>
</evidence>
<feature type="compositionally biased region" description="Low complexity" evidence="16">
    <location>
        <begin position="426"/>
        <end position="444"/>
    </location>
</feature>
<feature type="domain" description="Protein kinase" evidence="17">
    <location>
        <begin position="20"/>
        <end position="277"/>
    </location>
</feature>
<feature type="region of interest" description="Disordered" evidence="16">
    <location>
        <begin position="426"/>
        <end position="490"/>
    </location>
</feature>
<keyword evidence="9" id="KW-0460">Magnesium</keyword>
<dbReference type="GO" id="GO:0007399">
    <property type="term" value="P:nervous system development"/>
    <property type="evidence" value="ECO:0007669"/>
    <property type="project" value="UniProtKB-KW"/>
</dbReference>
<sequence length="663" mass="74115">MSSCGKENSAALHASYVGPYRLEKTLGKGQTGLVKLGVHCVTCQKVAIKIVNREKLSESVLMKVEREIAILKLIEHPHVLKLHDVYENKKYLYLVLEHVSGGELFDYLVKKGRLTPKEARKFFRQIMSALDFCHSHSICHRDLKPENLLLDEKNNIRIADFGMASLQVGDSLLETSCGSPHYACPEVIRGEKYDGRKADVWSCGVILFALLVGALPFDDDNLRNLLEKVKLGVFHMPHFIPPDCQNLLRGMIEVDASKRLTVKHVWCPNGGKNEPEPEQPVPRKVAIRSLPSADDIDPDVLESMHSLGCFRDKNKLMKDLLSDDDNQEKMIYFLLLDRKERYPSHEDQNLPPRNDIDPPRKRVDSPMLNRHGKRRPERKSMEVLSVTDGGSPVPARRAIDMTQHGQRWVCFITASLDFLQISPQSRSISGASSGLSTSPLSSPRVTPHPSPRGSPLPTPKGTPVHTPKESPAGTPTPTPPPSPSIGGMPWRTRLNSIKNSFLGSPRFHRRKLQVPTQEEMSSLTPESSPELAKKSWFGNFINLEKEEQIFVVIKDKPLSSIKADIVQAFLSIPSLSHSVISQTSFRAEYKSTAGPTVFQKPVKFQVDITYTESSTATKENGIYSVTFTLLSGPSRRFKRVVETIQTQLLSTHDQPGVQQLAGE</sequence>
<keyword evidence="5" id="KW-0479">Metal-binding</keyword>
<reference evidence="18" key="1">
    <citation type="submission" date="2025-08" db="UniProtKB">
        <authorList>
            <consortium name="Ensembl"/>
        </authorList>
    </citation>
    <scope>IDENTIFICATION</scope>
</reference>
<feature type="compositionally biased region" description="Pro residues" evidence="16">
    <location>
        <begin position="474"/>
        <end position="483"/>
    </location>
</feature>
<dbReference type="PROSITE" id="PS00107">
    <property type="entry name" value="PROTEIN_KINASE_ATP"/>
    <property type="match status" value="1"/>
</dbReference>
<feature type="binding site" evidence="15">
    <location>
        <position position="49"/>
    </location>
    <ligand>
        <name>ATP</name>
        <dbReference type="ChEBI" id="CHEBI:30616"/>
    </ligand>
</feature>
<dbReference type="GO" id="GO:0050321">
    <property type="term" value="F:tau-protein kinase activity"/>
    <property type="evidence" value="ECO:0007669"/>
    <property type="project" value="UniProtKB-EC"/>
</dbReference>
<evidence type="ECO:0000256" key="10">
    <source>
        <dbReference type="ARBA" id="ARBA00022902"/>
    </source>
</evidence>
<dbReference type="GO" id="GO:0005524">
    <property type="term" value="F:ATP binding"/>
    <property type="evidence" value="ECO:0007669"/>
    <property type="project" value="UniProtKB-UniRule"/>
</dbReference>
<comment type="similarity">
    <text evidence="2">Belongs to the protein kinase superfamily. CAMK Ser/Thr protein kinase family. SNF1 subfamily.</text>
</comment>
<dbReference type="GO" id="GO:0046872">
    <property type="term" value="F:metal ion binding"/>
    <property type="evidence" value="ECO:0007669"/>
    <property type="project" value="UniProtKB-KW"/>
</dbReference>
<dbReference type="InterPro" id="IPR017441">
    <property type="entry name" value="Protein_kinase_ATP_BS"/>
</dbReference>
<evidence type="ECO:0000256" key="12">
    <source>
        <dbReference type="ARBA" id="ARBA00048291"/>
    </source>
</evidence>
<dbReference type="Ensembl" id="ENSAMXT00005006359.1">
    <property type="protein sequence ID" value="ENSAMXP00005005572.1"/>
    <property type="gene ID" value="ENSAMXG00005003324.1"/>
</dbReference>
<evidence type="ECO:0000256" key="14">
    <source>
        <dbReference type="ARBA" id="ARBA00048878"/>
    </source>
</evidence>